<dbReference type="Pfam" id="PF11716">
    <property type="entry name" value="MDMPI_N"/>
    <property type="match status" value="1"/>
</dbReference>
<dbReference type="NCBIfam" id="TIGR03083">
    <property type="entry name" value="maleylpyruvate isomerase family mycothiol-dependent enzyme"/>
    <property type="match status" value="1"/>
</dbReference>
<protein>
    <submittedName>
        <fullName evidence="3">TIGR03086 family protein</fullName>
    </submittedName>
</protein>
<organism evidence="3 4">
    <name type="scientific">Brachybacterium endophyticum</name>
    <dbReference type="NCBI Taxonomy" id="2182385"/>
    <lineage>
        <taxon>Bacteria</taxon>
        <taxon>Bacillati</taxon>
        <taxon>Actinomycetota</taxon>
        <taxon>Actinomycetes</taxon>
        <taxon>Micrococcales</taxon>
        <taxon>Dermabacteraceae</taxon>
        <taxon>Brachybacterium</taxon>
    </lineage>
</organism>
<dbReference type="InterPro" id="IPR017517">
    <property type="entry name" value="Maleyloyr_isom"/>
</dbReference>
<dbReference type="InterPro" id="IPR034660">
    <property type="entry name" value="DinB/YfiT-like"/>
</dbReference>
<accession>A0A2U2RHU3</accession>
<keyword evidence="4" id="KW-1185">Reference proteome</keyword>
<dbReference type="AlphaFoldDB" id="A0A2U2RHU3"/>
<dbReference type="NCBIfam" id="TIGR03086">
    <property type="entry name" value="TIGR03086 family metal-binding protein"/>
    <property type="match status" value="1"/>
</dbReference>
<dbReference type="OrthoDB" id="5185819at2"/>
<feature type="compositionally biased region" description="Basic and acidic residues" evidence="1">
    <location>
        <begin position="55"/>
        <end position="71"/>
    </location>
</feature>
<evidence type="ECO:0000256" key="1">
    <source>
        <dbReference type="SAM" id="MobiDB-lite"/>
    </source>
</evidence>
<name>A0A2U2RHU3_9MICO</name>
<dbReference type="InterPro" id="IPR024344">
    <property type="entry name" value="MDMPI_metal-binding"/>
</dbReference>
<sequence length="198" mass="21347">MTSPRDLSPAAVQLAALARGVREDDLLWPTPSSNYLVGDLLEHVDGLSRGLQAAARKESVPQDELRDGDRHQLRPGWGDRITEQLDHLVRAWAEPDAWEGETVEGGVPLPASMAGMFVLDELVVHGWELARATGQPFEASAEDVSALIAFLESLPPMEDSEGLFDPPVPIADSAPAQDRLIALTGRDPSWSDGSAPAR</sequence>
<feature type="region of interest" description="Disordered" evidence="1">
    <location>
        <begin position="52"/>
        <end position="71"/>
    </location>
</feature>
<proteinExistence type="predicted"/>
<dbReference type="GO" id="GO:0046872">
    <property type="term" value="F:metal ion binding"/>
    <property type="evidence" value="ECO:0007669"/>
    <property type="project" value="InterPro"/>
</dbReference>
<dbReference type="InterPro" id="IPR017520">
    <property type="entry name" value="CHP03086"/>
</dbReference>
<comment type="caution">
    <text evidence="3">The sequence shown here is derived from an EMBL/GenBank/DDBJ whole genome shotgun (WGS) entry which is preliminary data.</text>
</comment>
<dbReference type="Proteomes" id="UP000245590">
    <property type="component" value="Unassembled WGS sequence"/>
</dbReference>
<dbReference type="RefSeq" id="WP_109276384.1">
    <property type="nucleotide sequence ID" value="NZ_QFKX01000005.1"/>
</dbReference>
<reference evidence="3 4" key="1">
    <citation type="submission" date="2018-05" db="EMBL/GenBank/DDBJ databases">
        <title>Brachybacterium sp. M1HQ-2T, whole genome shotgun sequence.</title>
        <authorList>
            <person name="Tuo L."/>
        </authorList>
    </citation>
    <scope>NUCLEOTIDE SEQUENCE [LARGE SCALE GENOMIC DNA]</scope>
    <source>
        <strain evidence="3 4">M1HQ-2</strain>
    </source>
</reference>
<feature type="domain" description="Mycothiol-dependent maleylpyruvate isomerase metal-binding" evidence="2">
    <location>
        <begin position="9"/>
        <end position="130"/>
    </location>
</feature>
<dbReference type="EMBL" id="QFKX01000005">
    <property type="protein sequence ID" value="PWH05420.1"/>
    <property type="molecule type" value="Genomic_DNA"/>
</dbReference>
<dbReference type="Gene3D" id="1.20.120.450">
    <property type="entry name" value="dinb family like domain"/>
    <property type="match status" value="1"/>
</dbReference>
<gene>
    <name evidence="3" type="ORF">DEO23_12620</name>
</gene>
<dbReference type="SUPFAM" id="SSF109854">
    <property type="entry name" value="DinB/YfiT-like putative metalloenzymes"/>
    <property type="match status" value="1"/>
</dbReference>
<evidence type="ECO:0000313" key="3">
    <source>
        <dbReference type="EMBL" id="PWH05420.1"/>
    </source>
</evidence>
<feature type="region of interest" description="Disordered" evidence="1">
    <location>
        <begin position="158"/>
        <end position="177"/>
    </location>
</feature>
<evidence type="ECO:0000259" key="2">
    <source>
        <dbReference type="Pfam" id="PF11716"/>
    </source>
</evidence>
<evidence type="ECO:0000313" key="4">
    <source>
        <dbReference type="Proteomes" id="UP000245590"/>
    </source>
</evidence>